<proteinExistence type="predicted"/>
<dbReference type="InterPro" id="IPR035923">
    <property type="entry name" value="TT1751-like_sf"/>
</dbReference>
<feature type="signal peptide" evidence="1">
    <location>
        <begin position="1"/>
        <end position="20"/>
    </location>
</feature>
<dbReference type="EMBL" id="JADJMS010000052">
    <property type="protein sequence ID" value="MBK7417449.1"/>
    <property type="molecule type" value="Genomic_DNA"/>
</dbReference>
<reference evidence="2 3" key="1">
    <citation type="submission" date="2020-10" db="EMBL/GenBank/DDBJ databases">
        <title>Connecting structure to function with the recovery of over 1000 high-quality activated sludge metagenome-assembled genomes encoding full-length rRNA genes using long-read sequencing.</title>
        <authorList>
            <person name="Singleton C.M."/>
            <person name="Petriglieri F."/>
            <person name="Kristensen J.M."/>
            <person name="Kirkegaard R.H."/>
            <person name="Michaelsen T.Y."/>
            <person name="Andersen M.H."/>
            <person name="Karst S.M."/>
            <person name="Dueholm M.S."/>
            <person name="Nielsen P.H."/>
            <person name="Albertsen M."/>
        </authorList>
    </citation>
    <scope>NUCLEOTIDE SEQUENCE [LARGE SCALE GENOMIC DNA]</scope>
    <source>
        <strain evidence="2">EsbW_18-Q3-R4-48_BATAC.463</strain>
    </source>
</reference>
<evidence type="ECO:0000313" key="2">
    <source>
        <dbReference type="EMBL" id="MBK7417449.1"/>
    </source>
</evidence>
<accession>A0A935K6C1</accession>
<dbReference type="Proteomes" id="UP000739411">
    <property type="component" value="Unassembled WGS sequence"/>
</dbReference>
<dbReference type="AlphaFoldDB" id="A0A935K6C1"/>
<name>A0A935K6C1_9RHOO</name>
<dbReference type="SUPFAM" id="SSF103247">
    <property type="entry name" value="TT1751-like"/>
    <property type="match status" value="1"/>
</dbReference>
<keyword evidence="1" id="KW-0732">Signal</keyword>
<organism evidence="2 3">
    <name type="scientific">Candidatus Dechloromonas phosphorivorans</name>
    <dbReference type="NCBI Taxonomy" id="2899244"/>
    <lineage>
        <taxon>Bacteria</taxon>
        <taxon>Pseudomonadati</taxon>
        <taxon>Pseudomonadota</taxon>
        <taxon>Betaproteobacteria</taxon>
        <taxon>Rhodocyclales</taxon>
        <taxon>Azonexaceae</taxon>
        <taxon>Dechloromonas</taxon>
    </lineage>
</organism>
<sequence>MRKLIQSCLLMLALPFGAVASDLHSLALNADFQTAREAVREAIEGAGLVVTAVMPLNQMLKRTAGSLGKGASPFAEAETIQFCSARLAWELVEEDATQLSFCPLSLSIYSQHGMPGSVIAWRSPGRETPARIRGDDLLRELVTKARLLAN</sequence>
<dbReference type="Gene3D" id="3.30.310.70">
    <property type="entry name" value="TT1751-like domain"/>
    <property type="match status" value="1"/>
</dbReference>
<protein>
    <recommendedName>
        <fullName evidence="4">DUF302 domain-containing protein</fullName>
    </recommendedName>
</protein>
<comment type="caution">
    <text evidence="2">The sequence shown here is derived from an EMBL/GenBank/DDBJ whole genome shotgun (WGS) entry which is preliminary data.</text>
</comment>
<gene>
    <name evidence="2" type="ORF">IPJ38_22525</name>
</gene>
<evidence type="ECO:0000313" key="3">
    <source>
        <dbReference type="Proteomes" id="UP000739411"/>
    </source>
</evidence>
<feature type="chain" id="PRO_5038095131" description="DUF302 domain-containing protein" evidence="1">
    <location>
        <begin position="21"/>
        <end position="150"/>
    </location>
</feature>
<evidence type="ECO:0008006" key="4">
    <source>
        <dbReference type="Google" id="ProtNLM"/>
    </source>
</evidence>
<evidence type="ECO:0000256" key="1">
    <source>
        <dbReference type="SAM" id="SignalP"/>
    </source>
</evidence>